<proteinExistence type="predicted"/>
<gene>
    <name evidence="1" type="ORF">KDA_06470</name>
</gene>
<reference evidence="2" key="1">
    <citation type="submission" date="2018-12" db="EMBL/GenBank/DDBJ databases">
        <title>Tengunoibacter tsumagoiensis gen. nov., sp. nov., Dictyobacter kobayashii sp. nov., D. alpinus sp. nov., and D. joshuensis sp. nov. and description of Dictyobacteraceae fam. nov. within the order Ktedonobacterales isolated from Tengu-no-mugimeshi.</title>
        <authorList>
            <person name="Wang C.M."/>
            <person name="Zheng Y."/>
            <person name="Sakai Y."/>
            <person name="Toyoda A."/>
            <person name="Minakuchi Y."/>
            <person name="Abe K."/>
            <person name="Yokota A."/>
            <person name="Yabe S."/>
        </authorList>
    </citation>
    <scope>NUCLEOTIDE SEQUENCE [LARGE SCALE GENOMIC DNA]</scope>
    <source>
        <strain evidence="2">Uno16</strain>
    </source>
</reference>
<dbReference type="Pfam" id="PF12974">
    <property type="entry name" value="Phosphonate-bd"/>
    <property type="match status" value="1"/>
</dbReference>
<evidence type="ECO:0000313" key="1">
    <source>
        <dbReference type="EMBL" id="GCE25163.1"/>
    </source>
</evidence>
<dbReference type="AlphaFoldDB" id="A0A402B1E9"/>
<dbReference type="PANTHER" id="PTHR35841:SF1">
    <property type="entry name" value="PHOSPHONATES-BINDING PERIPLASMIC PROTEIN"/>
    <property type="match status" value="1"/>
</dbReference>
<comment type="caution">
    <text evidence="1">The sequence shown here is derived from an EMBL/GenBank/DDBJ whole genome shotgun (WGS) entry which is preliminary data.</text>
</comment>
<dbReference type="EMBL" id="BIFT01000001">
    <property type="protein sequence ID" value="GCE25163.1"/>
    <property type="molecule type" value="Genomic_DNA"/>
</dbReference>
<name>A0A402B1E9_9CHLR</name>
<dbReference type="SUPFAM" id="SSF53850">
    <property type="entry name" value="Periplasmic binding protein-like II"/>
    <property type="match status" value="1"/>
</dbReference>
<keyword evidence="2" id="KW-1185">Reference proteome</keyword>
<sequence length="271" mass="30677">MNDATLIFETFLTPTLYKTYQYITEYIERVLHIPTILLSGESLDDFEGGYADAGFMSANDYLQLQNLSPNSVELIAMSLEPDEHEQDSISPFFDIIVRKESDFTSLGDLEYATWAYHVGMSQVEDQFRDEQGNVLFHFRSMLETVSQAQSMRSVLNGTVDASAIEGSMVELVWRNSPHIAAQLRVIGTYSSTTSPLVVLAAHLDPAIKHRIREALLSMHQDPFFAQQLREGQIERFHPIASTYSQPLCRGIEDVSYPRMLLTTRRQDIGIG</sequence>
<dbReference type="Gene3D" id="3.40.190.10">
    <property type="entry name" value="Periplasmic binding protein-like II"/>
    <property type="match status" value="2"/>
</dbReference>
<dbReference type="OrthoDB" id="161554at2"/>
<organism evidence="1 2">
    <name type="scientific">Dictyobacter alpinus</name>
    <dbReference type="NCBI Taxonomy" id="2014873"/>
    <lineage>
        <taxon>Bacteria</taxon>
        <taxon>Bacillati</taxon>
        <taxon>Chloroflexota</taxon>
        <taxon>Ktedonobacteria</taxon>
        <taxon>Ktedonobacterales</taxon>
        <taxon>Dictyobacteraceae</taxon>
        <taxon>Dictyobacter</taxon>
    </lineage>
</organism>
<accession>A0A402B1E9</accession>
<protein>
    <submittedName>
        <fullName evidence="1">Uncharacterized protein</fullName>
    </submittedName>
</protein>
<dbReference type="PANTHER" id="PTHR35841">
    <property type="entry name" value="PHOSPHONATES-BINDING PERIPLASMIC PROTEIN"/>
    <property type="match status" value="1"/>
</dbReference>
<dbReference type="RefSeq" id="WP_126625774.1">
    <property type="nucleotide sequence ID" value="NZ_BIFT01000001.1"/>
</dbReference>
<dbReference type="Proteomes" id="UP000287171">
    <property type="component" value="Unassembled WGS sequence"/>
</dbReference>
<evidence type="ECO:0000313" key="2">
    <source>
        <dbReference type="Proteomes" id="UP000287171"/>
    </source>
</evidence>